<evidence type="ECO:0000256" key="1">
    <source>
        <dbReference type="ARBA" id="ARBA00003523"/>
    </source>
</evidence>
<dbReference type="PANTHER" id="PTHR31828">
    <property type="entry name" value="PHOSPHOLIPASE A1-IIGAMMA"/>
    <property type="match status" value="1"/>
</dbReference>
<evidence type="ECO:0000256" key="5">
    <source>
        <dbReference type="ARBA" id="ARBA00023098"/>
    </source>
</evidence>
<dbReference type="PANTHER" id="PTHR31828:SF53">
    <property type="entry name" value="PHOSPHOLIPASE A1"/>
    <property type="match status" value="1"/>
</dbReference>
<sequence length="303" mass="32730">MVQTAEDGLNTEERSPHVGACLYGYSDLLRATGAAAAAGRYEVTKFLYATSGVAAPCPFLQIGDGESNFMGYVAVATDEGAAALGRRDIVVHEEVKRLMEFYKDEAISITITGHSLGAALSILTAVDIVANGLNVPPGVGRRPPCPVTAIVFACPRIGNPAFSDAFGSFRDLKALHVRNEGDPVHNLPPPKIVNIEYADVGVPLDIHTDRSPYLSKLTDDMELEERLARVHNLECYLHGVAGEQGAAGGFKLEVNRDVALVNKSTDALIPEEHHVPANWWVAQNKRMVQGADGHWKLNDFVHI</sequence>
<dbReference type="SUPFAM" id="SSF53474">
    <property type="entry name" value="alpha/beta-Hydrolases"/>
    <property type="match status" value="1"/>
</dbReference>
<accession>A0ABC8YD71</accession>
<dbReference type="InterPro" id="IPR002921">
    <property type="entry name" value="Fungal_lipase-type"/>
</dbReference>
<dbReference type="Proteomes" id="UP001497457">
    <property type="component" value="Chromosome 16b"/>
</dbReference>
<dbReference type="GO" id="GO:0008970">
    <property type="term" value="F:phospholipase A1 activity"/>
    <property type="evidence" value="ECO:0007669"/>
    <property type="project" value="UniProtKB-UniRule"/>
</dbReference>
<dbReference type="EC" id="3.1.1.-" evidence="6"/>
<comment type="similarity">
    <text evidence="2 6">Belongs to the AB hydrolase superfamily. Lipase family.</text>
</comment>
<proteinExistence type="inferred from homology"/>
<keyword evidence="3 6" id="KW-0378">Hydrolase</keyword>
<evidence type="ECO:0000313" key="8">
    <source>
        <dbReference type="EMBL" id="CAL4940005.1"/>
    </source>
</evidence>
<evidence type="ECO:0000256" key="2">
    <source>
        <dbReference type="ARBA" id="ARBA00010701"/>
    </source>
</evidence>
<gene>
    <name evidence="8" type="ORF">URODEC1_LOCUS32250</name>
</gene>
<evidence type="ECO:0000313" key="9">
    <source>
        <dbReference type="Proteomes" id="UP001497457"/>
    </source>
</evidence>
<feature type="domain" description="Fungal lipase-type" evidence="7">
    <location>
        <begin position="91"/>
        <end position="190"/>
    </location>
</feature>
<dbReference type="Gene3D" id="3.40.50.1820">
    <property type="entry name" value="alpha/beta hydrolase"/>
    <property type="match status" value="2"/>
</dbReference>
<dbReference type="Pfam" id="PF01764">
    <property type="entry name" value="Lipase_3"/>
    <property type="match status" value="1"/>
</dbReference>
<dbReference type="GO" id="GO:0016042">
    <property type="term" value="P:lipid catabolic process"/>
    <property type="evidence" value="ECO:0007669"/>
    <property type="project" value="UniProtKB-UniRule"/>
</dbReference>
<keyword evidence="4 6" id="KW-0442">Lipid degradation</keyword>
<name>A0ABC8YD71_9POAL</name>
<comment type="function">
    <text evidence="1 6">Acylhydrolase that catalyzes the hydrolysis of phospholipids at the sn-1 position.</text>
</comment>
<reference evidence="8 9" key="2">
    <citation type="submission" date="2024-10" db="EMBL/GenBank/DDBJ databases">
        <authorList>
            <person name="Ryan C."/>
        </authorList>
    </citation>
    <scope>NUCLEOTIDE SEQUENCE [LARGE SCALE GENOMIC DNA]</scope>
</reference>
<evidence type="ECO:0000256" key="4">
    <source>
        <dbReference type="ARBA" id="ARBA00022963"/>
    </source>
</evidence>
<dbReference type="InterPro" id="IPR029058">
    <property type="entry name" value="AB_hydrolase_fold"/>
</dbReference>
<dbReference type="AlphaFoldDB" id="A0ABC8YD71"/>
<keyword evidence="9" id="KW-1185">Reference proteome</keyword>
<dbReference type="EMBL" id="OZ075126">
    <property type="protein sequence ID" value="CAL4940005.1"/>
    <property type="molecule type" value="Genomic_DNA"/>
</dbReference>
<evidence type="ECO:0000256" key="6">
    <source>
        <dbReference type="RuleBase" id="RU367093"/>
    </source>
</evidence>
<organism evidence="8 9">
    <name type="scientific">Urochloa decumbens</name>
    <dbReference type="NCBI Taxonomy" id="240449"/>
    <lineage>
        <taxon>Eukaryota</taxon>
        <taxon>Viridiplantae</taxon>
        <taxon>Streptophyta</taxon>
        <taxon>Embryophyta</taxon>
        <taxon>Tracheophyta</taxon>
        <taxon>Spermatophyta</taxon>
        <taxon>Magnoliopsida</taxon>
        <taxon>Liliopsida</taxon>
        <taxon>Poales</taxon>
        <taxon>Poaceae</taxon>
        <taxon>PACMAD clade</taxon>
        <taxon>Panicoideae</taxon>
        <taxon>Panicodae</taxon>
        <taxon>Paniceae</taxon>
        <taxon>Melinidinae</taxon>
        <taxon>Urochloa</taxon>
    </lineage>
</organism>
<keyword evidence="5 6" id="KW-0443">Lipid metabolism</keyword>
<evidence type="ECO:0000259" key="7">
    <source>
        <dbReference type="Pfam" id="PF01764"/>
    </source>
</evidence>
<dbReference type="InterPro" id="IPR033556">
    <property type="entry name" value="PLA"/>
</dbReference>
<evidence type="ECO:0000256" key="3">
    <source>
        <dbReference type="ARBA" id="ARBA00022801"/>
    </source>
</evidence>
<protein>
    <recommendedName>
        <fullName evidence="6">Phospholipase A1</fullName>
        <ecNumber evidence="6">3.1.1.-</ecNumber>
    </recommendedName>
</protein>
<reference evidence="9" key="1">
    <citation type="submission" date="2024-06" db="EMBL/GenBank/DDBJ databases">
        <authorList>
            <person name="Ryan C."/>
        </authorList>
    </citation>
    <scope>NUCLEOTIDE SEQUENCE [LARGE SCALE GENOMIC DNA]</scope>
</reference>
<dbReference type="CDD" id="cd00519">
    <property type="entry name" value="Lipase_3"/>
    <property type="match status" value="1"/>
</dbReference>